<sequence>MKLTIRMPVIWQLNEMTCYGVQPKMLMPTRLIMIFLAVLFSLLTGCASYKNSAWGIYPASTDICPSGTTSTGGCKE</sequence>
<evidence type="ECO:0000313" key="8">
    <source>
        <dbReference type="EMBL" id="HAB4052229.1"/>
    </source>
</evidence>
<dbReference type="AlphaFoldDB" id="A0A2I5HHM4"/>
<evidence type="ECO:0000313" key="6">
    <source>
        <dbReference type="EMBL" id="EDH7456654.1"/>
    </source>
</evidence>
<gene>
    <name evidence="5" type="ORF">AH359_04065</name>
    <name evidence="6" type="ORF">B4V94_14610</name>
    <name evidence="1" type="ORF">CNQ75_11390</name>
    <name evidence="2" type="ORF">CTQ69_00190</name>
    <name evidence="4" type="ORF">DLB95_11365</name>
    <name evidence="3" type="ORF">FNI27_10280</name>
    <name evidence="10" type="ORF">G0D72_10560</name>
    <name evidence="9" type="ORF">GB480_16685</name>
    <name evidence="7" type="ORF">GBX62_14860</name>
    <name evidence="8" type="ORF">GBY29_21095</name>
</gene>
<protein>
    <recommendedName>
        <fullName evidence="12">Lipoprotein</fullName>
    </recommendedName>
</protein>
<dbReference type="Proteomes" id="UP000230639">
    <property type="component" value="Chromosome"/>
</dbReference>
<dbReference type="EMBL" id="CP023345">
    <property type="protein sequence ID" value="ATW55073.1"/>
    <property type="molecule type" value="Genomic_DNA"/>
</dbReference>
<dbReference type="EMBL" id="DAAHJH010000016">
    <property type="protein sequence ID" value="HAB6340525.1"/>
    <property type="molecule type" value="Genomic_DNA"/>
</dbReference>
<dbReference type="EMBL" id="DAAGPR010000080">
    <property type="protein sequence ID" value="HAB4052229.1"/>
    <property type="molecule type" value="Genomic_DNA"/>
</dbReference>
<evidence type="ECO:0000313" key="10">
    <source>
        <dbReference type="EMBL" id="HAC6769580.1"/>
    </source>
</evidence>
<accession>A0A2I5HHM4</accession>
<evidence type="ECO:0000313" key="5">
    <source>
        <dbReference type="EMBL" id="EDD0500546.1"/>
    </source>
</evidence>
<reference evidence="6" key="3">
    <citation type="submission" date="2018-07" db="EMBL/GenBank/DDBJ databases">
        <authorList>
            <consortium name="PulseNet: The National Subtyping Network for Foodborne Disease Surveillance"/>
            <person name="Tarr C.L."/>
            <person name="Trees E."/>
            <person name="Katz L.S."/>
            <person name="Carleton-Romer H.A."/>
            <person name="Stroika S."/>
            <person name="Kucerova Z."/>
            <person name="Roache K.F."/>
            <person name="Sabol A.L."/>
            <person name="Besser J."/>
            <person name="Gerner-Smidt P."/>
        </authorList>
    </citation>
    <scope>NUCLEOTIDE SEQUENCE</scope>
    <source>
        <strain evidence="6">PNUSAS008615</strain>
    </source>
</reference>
<reference evidence="10" key="5">
    <citation type="submission" date="2018-07" db="EMBL/GenBank/DDBJ databases">
        <authorList>
            <consortium name="NCBI Pathogen Detection Project"/>
        </authorList>
    </citation>
    <scope>NUCLEOTIDE SEQUENCE</scope>
    <source>
        <strain evidence="10">11-3796</strain>
        <strain evidence="7">Salmonella enterica</strain>
    </source>
</reference>
<reference evidence="7" key="2">
    <citation type="journal article" date="2018" name="Genome Biol.">
        <title>SKESA: strategic k-mer extension for scrupulous assemblies.</title>
        <authorList>
            <person name="Souvorov A."/>
            <person name="Agarwala R."/>
            <person name="Lipman D.J."/>
        </authorList>
    </citation>
    <scope>NUCLEOTIDE SEQUENCE</scope>
    <source>
        <strain evidence="10">11-3796</strain>
        <strain evidence="7">Salmonella enterica</strain>
    </source>
</reference>
<reference evidence="1 11" key="1">
    <citation type="submission" date="2017-09" db="EMBL/GenBank/DDBJ databases">
        <title>Complete genome of Salmonella enterica subsp. diarizonae isolated from stool of a patient with bacterial enteropathy.</title>
        <authorList>
            <person name="Zhou J."/>
            <person name="Chen Q."/>
            <person name="Guo L."/>
            <person name="Fan J."/>
        </authorList>
    </citation>
    <scope>NUCLEOTIDE SEQUENCE [LARGE SCALE GENOMIC DNA]</scope>
    <source>
        <strain evidence="1 11">HZS154</strain>
    </source>
</reference>
<dbReference type="EMBL" id="AAIXUH010000006">
    <property type="protein sequence ID" value="ECJ2913348.1"/>
    <property type="molecule type" value="Genomic_DNA"/>
</dbReference>
<evidence type="ECO:0000313" key="11">
    <source>
        <dbReference type="Proteomes" id="UP000230639"/>
    </source>
</evidence>
<evidence type="ECO:0000313" key="7">
    <source>
        <dbReference type="EMBL" id="HAB3965278.1"/>
    </source>
</evidence>
<dbReference type="EMBL" id="DAAMIJ010000019">
    <property type="protein sequence ID" value="HAC6769580.1"/>
    <property type="molecule type" value="Genomic_DNA"/>
</dbReference>
<dbReference type="EMBL" id="AAIYJF010000007">
    <property type="protein sequence ID" value="ECJ4377856.1"/>
    <property type="molecule type" value="Genomic_DNA"/>
</dbReference>
<evidence type="ECO:0000313" key="4">
    <source>
        <dbReference type="EMBL" id="ECJ4377856.1"/>
    </source>
</evidence>
<dbReference type="EMBL" id="AAIBIC010000001">
    <property type="protein sequence ID" value="ECC3912517.1"/>
    <property type="molecule type" value="Genomic_DNA"/>
</dbReference>
<dbReference type="EMBL" id="AALSXK010000003">
    <property type="protein sequence ID" value="EDD0500546.1"/>
    <property type="molecule type" value="Genomic_DNA"/>
</dbReference>
<evidence type="ECO:0000313" key="1">
    <source>
        <dbReference type="EMBL" id="ATW55073.1"/>
    </source>
</evidence>
<evidence type="ECO:0008006" key="12">
    <source>
        <dbReference type="Google" id="ProtNLM"/>
    </source>
</evidence>
<organism evidence="1 11">
    <name type="scientific">Salmonella diarizonae</name>
    <dbReference type="NCBI Taxonomy" id="59204"/>
    <lineage>
        <taxon>Bacteria</taxon>
        <taxon>Pseudomonadati</taxon>
        <taxon>Pseudomonadota</taxon>
        <taxon>Gammaproteobacteria</taxon>
        <taxon>Enterobacterales</taxon>
        <taxon>Enterobacteriaceae</taxon>
        <taxon>Salmonella</taxon>
    </lineage>
</organism>
<dbReference type="EMBL" id="AAMIRF010000019">
    <property type="protein sequence ID" value="EDH7456654.1"/>
    <property type="molecule type" value="Genomic_DNA"/>
</dbReference>
<name>A0A2I5HHM4_SALDZ</name>
<dbReference type="EMBL" id="DAAGOZ010000019">
    <property type="protein sequence ID" value="HAB3965278.1"/>
    <property type="molecule type" value="Genomic_DNA"/>
</dbReference>
<dbReference type="Proteomes" id="UP000839735">
    <property type="component" value="Unassembled WGS sequence"/>
</dbReference>
<evidence type="ECO:0000313" key="9">
    <source>
        <dbReference type="EMBL" id="HAB6340525.1"/>
    </source>
</evidence>
<reference evidence="2" key="6">
    <citation type="submission" date="2018-08" db="EMBL/GenBank/DDBJ databases">
        <authorList>
            <person name="Ashton P.M."/>
            <person name="Dallman T."/>
            <person name="Nair S."/>
            <person name="De Pinna E."/>
            <person name="Peters T."/>
            <person name="Grant K."/>
        </authorList>
    </citation>
    <scope>NUCLEOTIDE SEQUENCE [LARGE SCALE GENOMIC DNA]</scope>
    <source>
        <strain evidence="2">294779</strain>
        <strain evidence="4">474878</strain>
        <strain evidence="3">481463</strain>
    </source>
</reference>
<proteinExistence type="predicted"/>
<evidence type="ECO:0000313" key="3">
    <source>
        <dbReference type="EMBL" id="ECJ2913348.1"/>
    </source>
</evidence>
<evidence type="ECO:0000313" key="2">
    <source>
        <dbReference type="EMBL" id="ECC3912517.1"/>
    </source>
</evidence>
<reference evidence="5" key="4">
    <citation type="submission" date="2018-07" db="EMBL/GenBank/DDBJ databases">
        <authorList>
            <consortium name="GenomeTrakr network: Whole genome sequencing for foodborne pathogen traceback"/>
        </authorList>
    </citation>
    <scope>NUCLEOTIDE SEQUENCE</scope>
    <source>
        <strain evidence="5">FDA00001986</strain>
    </source>
</reference>
<dbReference type="Proteomes" id="UP000839781">
    <property type="component" value="Unassembled WGS sequence"/>
</dbReference>